<name>A0A0C9XBL4_9AGAR</name>
<dbReference type="HOGENOM" id="CLU_1049960_0_0_1"/>
<gene>
    <name evidence="1" type="ORF">K443DRAFT_12726</name>
</gene>
<sequence>MVPVPPSESVHPFGDDALHICSEICSRCLKRVVTGYRVVIMAGSAKVENRDAQKRLLAPTSAPQYLSMRGSSTMQGRANELTGEEGDIYTTMDKQLRPRIPKFSFCYDHPAKRPHGDCGGARGLFVGGNAIQQEKVKAAVQGWVKYVHVKLTIRINFHPRSGSWSYVGNEVGLINANKITMDPGTFDTIAESEKGIILHEFSYTLGLMHGYQSPVRGGTITLKESGTYPCSILKSILMYFMPAAMNEQNTETNPTTSYPVPTRRL</sequence>
<protein>
    <submittedName>
        <fullName evidence="1">Uncharacterized protein</fullName>
    </submittedName>
</protein>
<proteinExistence type="predicted"/>
<dbReference type="InterPro" id="IPR024079">
    <property type="entry name" value="MetalloPept_cat_dom_sf"/>
</dbReference>
<dbReference type="OrthoDB" id="5945790at2759"/>
<reference evidence="1 2" key="1">
    <citation type="submission" date="2014-04" db="EMBL/GenBank/DDBJ databases">
        <authorList>
            <consortium name="DOE Joint Genome Institute"/>
            <person name="Kuo A."/>
            <person name="Kohler A."/>
            <person name="Nagy L.G."/>
            <person name="Floudas D."/>
            <person name="Copeland A."/>
            <person name="Barry K.W."/>
            <person name="Cichocki N."/>
            <person name="Veneault-Fourrey C."/>
            <person name="LaButti K."/>
            <person name="Lindquist E.A."/>
            <person name="Lipzen A."/>
            <person name="Lundell T."/>
            <person name="Morin E."/>
            <person name="Murat C."/>
            <person name="Sun H."/>
            <person name="Tunlid A."/>
            <person name="Henrissat B."/>
            <person name="Grigoriev I.V."/>
            <person name="Hibbett D.S."/>
            <person name="Martin F."/>
            <person name="Nordberg H.P."/>
            <person name="Cantor M.N."/>
            <person name="Hua S.X."/>
        </authorList>
    </citation>
    <scope>NUCLEOTIDE SEQUENCE [LARGE SCALE GENOMIC DNA]</scope>
    <source>
        <strain evidence="1 2">LaAM-08-1</strain>
    </source>
</reference>
<dbReference type="Proteomes" id="UP000054477">
    <property type="component" value="Unassembled WGS sequence"/>
</dbReference>
<reference evidence="2" key="2">
    <citation type="submission" date="2015-01" db="EMBL/GenBank/DDBJ databases">
        <title>Evolutionary Origins and Diversification of the Mycorrhizal Mutualists.</title>
        <authorList>
            <consortium name="DOE Joint Genome Institute"/>
            <consortium name="Mycorrhizal Genomics Consortium"/>
            <person name="Kohler A."/>
            <person name="Kuo A."/>
            <person name="Nagy L.G."/>
            <person name="Floudas D."/>
            <person name="Copeland A."/>
            <person name="Barry K.W."/>
            <person name="Cichocki N."/>
            <person name="Veneault-Fourrey C."/>
            <person name="LaButti K."/>
            <person name="Lindquist E.A."/>
            <person name="Lipzen A."/>
            <person name="Lundell T."/>
            <person name="Morin E."/>
            <person name="Murat C."/>
            <person name="Riley R."/>
            <person name="Ohm R."/>
            <person name="Sun H."/>
            <person name="Tunlid A."/>
            <person name="Henrissat B."/>
            <person name="Grigoriev I.V."/>
            <person name="Hibbett D.S."/>
            <person name="Martin F."/>
        </authorList>
    </citation>
    <scope>NUCLEOTIDE SEQUENCE [LARGE SCALE GENOMIC DNA]</scope>
    <source>
        <strain evidence="2">LaAM-08-1</strain>
    </source>
</reference>
<dbReference type="GO" id="GO:0008237">
    <property type="term" value="F:metallopeptidase activity"/>
    <property type="evidence" value="ECO:0007669"/>
    <property type="project" value="InterPro"/>
</dbReference>
<evidence type="ECO:0000313" key="1">
    <source>
        <dbReference type="EMBL" id="KIJ93632.1"/>
    </source>
</evidence>
<dbReference type="SUPFAM" id="SSF55486">
    <property type="entry name" value="Metalloproteases ('zincins'), catalytic domain"/>
    <property type="match status" value="1"/>
</dbReference>
<keyword evidence="2" id="KW-1185">Reference proteome</keyword>
<dbReference type="AlphaFoldDB" id="A0A0C9XBL4"/>
<evidence type="ECO:0000313" key="2">
    <source>
        <dbReference type="Proteomes" id="UP000054477"/>
    </source>
</evidence>
<accession>A0A0C9XBL4</accession>
<dbReference type="EMBL" id="KN838833">
    <property type="protein sequence ID" value="KIJ93632.1"/>
    <property type="molecule type" value="Genomic_DNA"/>
</dbReference>
<dbReference type="Gene3D" id="3.40.390.10">
    <property type="entry name" value="Collagenase (Catalytic Domain)"/>
    <property type="match status" value="1"/>
</dbReference>
<organism evidence="1 2">
    <name type="scientific">Laccaria amethystina LaAM-08-1</name>
    <dbReference type="NCBI Taxonomy" id="1095629"/>
    <lineage>
        <taxon>Eukaryota</taxon>
        <taxon>Fungi</taxon>
        <taxon>Dikarya</taxon>
        <taxon>Basidiomycota</taxon>
        <taxon>Agaricomycotina</taxon>
        <taxon>Agaricomycetes</taxon>
        <taxon>Agaricomycetidae</taxon>
        <taxon>Agaricales</taxon>
        <taxon>Agaricineae</taxon>
        <taxon>Hydnangiaceae</taxon>
        <taxon>Laccaria</taxon>
    </lineage>
</organism>